<evidence type="ECO:0000259" key="2">
    <source>
        <dbReference type="Pfam" id="PF12146"/>
    </source>
</evidence>
<sequence length="445" mass="47312">MNTRLSIRAVLGVALLATAPGHAKAAVPATSCAAHASAVLDALVRGDDVAAGKDFAPSLAAQLDAATLAKVWSTLQAQAGRYVSHGAAQGAYIRDQPVTVTPVHFAKVPLGMVVQCDGSSRITTLRFAPQEQLALAIQKSAPVPVRAHVEADGVRVQPMAVVSPLGPLKGVLTLPPGKGPFPAVVMVAGSGAHDFDETVGPNKPFRDLAEGLARAGVASLRYDKRPYDYSDWGTKGGYNVDAEVTDDAVTAAHALSALKAIDPRRVYVLGHSLGAMMAPRIGQRDPQLAGLILLAAPARSLLDVLIQQFHEQDPPKVATRKIEALRHEQKLLAQATPGQPPRGTFFGQPQSYWQSLNDYHQVAVAQSLGMPMLFLQGDADFQVSPTLDFAVWKRDMAGTPTATFHLYPGLGHLFMPAAQTGSDYSKPSHVDPRVIRDIAAWIGRR</sequence>
<keyword evidence="4" id="KW-1185">Reference proteome</keyword>
<gene>
    <name evidence="3" type="ORF">SAMN05192579_106157</name>
</gene>
<dbReference type="GO" id="GO:0052689">
    <property type="term" value="F:carboxylic ester hydrolase activity"/>
    <property type="evidence" value="ECO:0007669"/>
    <property type="project" value="TreeGrafter"/>
</dbReference>
<evidence type="ECO:0000313" key="4">
    <source>
        <dbReference type="Proteomes" id="UP000198725"/>
    </source>
</evidence>
<feature type="signal peptide" evidence="1">
    <location>
        <begin position="1"/>
        <end position="25"/>
    </location>
</feature>
<dbReference type="PANTHER" id="PTHR43265:SF1">
    <property type="entry name" value="ESTERASE ESTD"/>
    <property type="match status" value="1"/>
</dbReference>
<dbReference type="InterPro" id="IPR022742">
    <property type="entry name" value="Hydrolase_4"/>
</dbReference>
<dbReference type="Pfam" id="PF12146">
    <property type="entry name" value="Hydrolase_4"/>
    <property type="match status" value="1"/>
</dbReference>
<dbReference type="Gene3D" id="3.40.50.1820">
    <property type="entry name" value="alpha/beta hydrolase"/>
    <property type="match status" value="1"/>
</dbReference>
<protein>
    <recommendedName>
        <fullName evidence="2">Serine aminopeptidase S33 domain-containing protein</fullName>
    </recommendedName>
</protein>
<accession>A0A1I4CAV5</accession>
<organism evidence="3 4">
    <name type="scientific">Rhodanobacter glycinis</name>
    <dbReference type="NCBI Taxonomy" id="582702"/>
    <lineage>
        <taxon>Bacteria</taxon>
        <taxon>Pseudomonadati</taxon>
        <taxon>Pseudomonadota</taxon>
        <taxon>Gammaproteobacteria</taxon>
        <taxon>Lysobacterales</taxon>
        <taxon>Rhodanobacteraceae</taxon>
        <taxon>Rhodanobacter</taxon>
    </lineage>
</organism>
<dbReference type="Proteomes" id="UP000198725">
    <property type="component" value="Unassembled WGS sequence"/>
</dbReference>
<proteinExistence type="predicted"/>
<dbReference type="SUPFAM" id="SSF53474">
    <property type="entry name" value="alpha/beta-Hydrolases"/>
    <property type="match status" value="1"/>
</dbReference>
<evidence type="ECO:0000256" key="1">
    <source>
        <dbReference type="SAM" id="SignalP"/>
    </source>
</evidence>
<feature type="domain" description="Serine aminopeptidase S33" evidence="2">
    <location>
        <begin position="205"/>
        <end position="414"/>
    </location>
</feature>
<feature type="chain" id="PRO_5011670487" description="Serine aminopeptidase S33 domain-containing protein" evidence="1">
    <location>
        <begin position="26"/>
        <end position="445"/>
    </location>
</feature>
<dbReference type="AlphaFoldDB" id="A0A1I4CAV5"/>
<dbReference type="InterPro" id="IPR053145">
    <property type="entry name" value="AB_hydrolase_Est10"/>
</dbReference>
<name>A0A1I4CAV5_9GAMM</name>
<dbReference type="RefSeq" id="WP_092703306.1">
    <property type="nucleotide sequence ID" value="NZ_FOSR01000006.1"/>
</dbReference>
<reference evidence="4" key="1">
    <citation type="submission" date="2016-10" db="EMBL/GenBank/DDBJ databases">
        <authorList>
            <person name="Varghese N."/>
            <person name="Submissions S."/>
        </authorList>
    </citation>
    <scope>NUCLEOTIDE SEQUENCE [LARGE SCALE GENOMIC DNA]</scope>
    <source>
        <strain evidence="4">MO64</strain>
    </source>
</reference>
<evidence type="ECO:0000313" key="3">
    <source>
        <dbReference type="EMBL" id="SFK77296.1"/>
    </source>
</evidence>
<dbReference type="InterPro" id="IPR029058">
    <property type="entry name" value="AB_hydrolase_fold"/>
</dbReference>
<dbReference type="PANTHER" id="PTHR43265">
    <property type="entry name" value="ESTERASE ESTD"/>
    <property type="match status" value="1"/>
</dbReference>
<dbReference type="EMBL" id="FOSR01000006">
    <property type="protein sequence ID" value="SFK77296.1"/>
    <property type="molecule type" value="Genomic_DNA"/>
</dbReference>
<keyword evidence="1" id="KW-0732">Signal</keyword>